<dbReference type="WBParaSite" id="PSAMB.scaffold21size117079.g512.t1">
    <property type="protein sequence ID" value="PSAMB.scaffold21size117079.g512.t1"/>
    <property type="gene ID" value="PSAMB.scaffold21size117079.g512"/>
</dbReference>
<evidence type="ECO:0000313" key="1">
    <source>
        <dbReference type="Proteomes" id="UP000887566"/>
    </source>
</evidence>
<keyword evidence="1" id="KW-1185">Reference proteome</keyword>
<reference evidence="2" key="1">
    <citation type="submission" date="2022-11" db="UniProtKB">
        <authorList>
            <consortium name="WormBaseParasite"/>
        </authorList>
    </citation>
    <scope>IDENTIFICATION</scope>
</reference>
<sequence length="165" mass="18369">MELSQVFSGRCRDAFVSVVIGVNECSSAALNWRSIRVGDSAEDGRCLQCDVRNDRFRTDDARALCARRRRRLSVDVPIAHCRLKALSTPTWWCKNVSGTYGRSPALSPPFLPPFCPLSVANSRAVRARGHHFLHWALREHSAGGPRAALRMPGPSARRFLQLSRG</sequence>
<accession>A0A914VMG3</accession>
<proteinExistence type="predicted"/>
<organism evidence="1 2">
    <name type="scientific">Plectus sambesii</name>
    <dbReference type="NCBI Taxonomy" id="2011161"/>
    <lineage>
        <taxon>Eukaryota</taxon>
        <taxon>Metazoa</taxon>
        <taxon>Ecdysozoa</taxon>
        <taxon>Nematoda</taxon>
        <taxon>Chromadorea</taxon>
        <taxon>Plectida</taxon>
        <taxon>Plectina</taxon>
        <taxon>Plectoidea</taxon>
        <taxon>Plectidae</taxon>
        <taxon>Plectus</taxon>
    </lineage>
</organism>
<name>A0A914VMG3_9BILA</name>
<dbReference type="AlphaFoldDB" id="A0A914VMG3"/>
<dbReference type="Proteomes" id="UP000887566">
    <property type="component" value="Unplaced"/>
</dbReference>
<evidence type="ECO:0000313" key="2">
    <source>
        <dbReference type="WBParaSite" id="PSAMB.scaffold21size117079.g512.t1"/>
    </source>
</evidence>
<protein>
    <submittedName>
        <fullName evidence="2">Uncharacterized protein</fullName>
    </submittedName>
</protein>